<name>A0A0F9ISC3_9ZZZZ</name>
<organism evidence="1">
    <name type="scientific">marine sediment metagenome</name>
    <dbReference type="NCBI Taxonomy" id="412755"/>
    <lineage>
        <taxon>unclassified sequences</taxon>
        <taxon>metagenomes</taxon>
        <taxon>ecological metagenomes</taxon>
    </lineage>
</organism>
<evidence type="ECO:0000313" key="1">
    <source>
        <dbReference type="EMBL" id="KKM22824.1"/>
    </source>
</evidence>
<sequence>MVVEQEIRIHDGRYVVLPPFVDAQEGLANTQTPDLSVADTSQQYPLGTTYVDGDRVFKYCAFKGTINPDLGAKDSQPQSVAFTTIAAAALQYATTVVIDVAGTDGIAGDGVIAVDYLAGGYLVVFDASSKMFTRMIKSNTVTSGAGEMTLELTDPIPVALVTDTDHAECMASPYSYLTTSTSEKYAVVGMAQLVYTSGEFGWVQVAGPTWIAPQAAVGSGSNNRICIFRHDGSIDELDYSDAANSKGQIAGYVMQNAQAGGQGAAFIQLQITR</sequence>
<reference evidence="1" key="1">
    <citation type="journal article" date="2015" name="Nature">
        <title>Complex archaea that bridge the gap between prokaryotes and eukaryotes.</title>
        <authorList>
            <person name="Spang A."/>
            <person name="Saw J.H."/>
            <person name="Jorgensen S.L."/>
            <person name="Zaremba-Niedzwiedzka K."/>
            <person name="Martijn J."/>
            <person name="Lind A.E."/>
            <person name="van Eijk R."/>
            <person name="Schleper C."/>
            <person name="Guy L."/>
            <person name="Ettema T.J."/>
        </authorList>
    </citation>
    <scope>NUCLEOTIDE SEQUENCE</scope>
</reference>
<proteinExistence type="predicted"/>
<dbReference type="AlphaFoldDB" id="A0A0F9ISC3"/>
<protein>
    <submittedName>
        <fullName evidence="1">Uncharacterized protein</fullName>
    </submittedName>
</protein>
<comment type="caution">
    <text evidence="1">The sequence shown here is derived from an EMBL/GenBank/DDBJ whole genome shotgun (WGS) entry which is preliminary data.</text>
</comment>
<accession>A0A0F9ISC3</accession>
<gene>
    <name evidence="1" type="ORF">LCGC14_1621380</name>
</gene>
<dbReference type="EMBL" id="LAZR01013253">
    <property type="protein sequence ID" value="KKM22824.1"/>
    <property type="molecule type" value="Genomic_DNA"/>
</dbReference>